<comment type="caution">
    <text evidence="1">The sequence shown here is derived from an EMBL/GenBank/DDBJ whole genome shotgun (WGS) entry which is preliminary data.</text>
</comment>
<dbReference type="EMBL" id="AZQP01000046">
    <property type="protein sequence ID" value="EYE87596.1"/>
    <property type="molecule type" value="Genomic_DNA"/>
</dbReference>
<accession>A0A017RSP2</accession>
<evidence type="ECO:0000313" key="1">
    <source>
        <dbReference type="EMBL" id="EYE87596.1"/>
    </source>
</evidence>
<keyword evidence="2" id="KW-1185">Reference proteome</keyword>
<organism evidence="1 2">
    <name type="scientific">Fervidicella metallireducens AeB</name>
    <dbReference type="NCBI Taxonomy" id="1403537"/>
    <lineage>
        <taxon>Bacteria</taxon>
        <taxon>Bacillati</taxon>
        <taxon>Bacillota</taxon>
        <taxon>Clostridia</taxon>
        <taxon>Eubacteriales</taxon>
        <taxon>Clostridiaceae</taxon>
        <taxon>Fervidicella</taxon>
    </lineage>
</organism>
<name>A0A017RSP2_9CLOT</name>
<protein>
    <submittedName>
        <fullName evidence="1">Uncharacterized protein</fullName>
    </submittedName>
</protein>
<dbReference type="AlphaFoldDB" id="A0A017RSP2"/>
<sequence>MIAFYMAALNCQLPSGLLLIYAEAQCQGQTVEEAENTCNSMISHKIS</sequence>
<reference evidence="1 2" key="1">
    <citation type="journal article" date="2014" name="Genome Announc.">
        <title>Draft Genome Sequence of Fervidicella metallireducens Strain AeBT, an Iron-Reducing Thermoanaerobe from the Great Artesian Basin.</title>
        <authorList>
            <person name="Patel B.K."/>
        </authorList>
    </citation>
    <scope>NUCLEOTIDE SEQUENCE [LARGE SCALE GENOMIC DNA]</scope>
    <source>
        <strain evidence="1 2">AeB</strain>
    </source>
</reference>
<evidence type="ECO:0000313" key="2">
    <source>
        <dbReference type="Proteomes" id="UP000019681"/>
    </source>
</evidence>
<proteinExistence type="predicted"/>
<gene>
    <name evidence="1" type="ORF">Q428_12385</name>
</gene>
<dbReference type="Proteomes" id="UP000019681">
    <property type="component" value="Unassembled WGS sequence"/>
</dbReference>